<sequence>MCKKVTLIWALMCMFVMTSLAANKRFTLVIDPGHGGHDAGALGAISKEKNINLAVALRFGKYVEQNLPEVRVIYTRKTDVFIPLNERANIANRANADLFISVHTNALPAGKVARGFETYTLGMHRAKDNLDVAMRENSVISMEKDYQQRYQGFDPRSSESYIIFEFIQGKNMERSVELARMIQRGVCDGANRPDKGVHQAGFLVLRETSMPGCLIELGFITTPDEERLLNNDSRVDDIARGIYEAFAKYKNKYDRSVSVPYRAKDSEDVNLPKIVPDQEPAPKTRVVTRGKQPKREEATPEQPKREVKEVKKAEPKREVKKQEPKKEVKKAEIADAPVFKLQIFVGSRNLRKGDAHFKGETDYDSFQEGNLVKYTLGASTNYNEIYRLRKEKLDKFPEAFIIAFKNGQKYDVNQAIREFKQNRNR</sequence>
<dbReference type="GO" id="GO:0009253">
    <property type="term" value="P:peptidoglycan catabolic process"/>
    <property type="evidence" value="ECO:0007669"/>
    <property type="project" value="InterPro"/>
</dbReference>
<accession>A0AA90UEK6</accession>
<evidence type="ECO:0000313" key="7">
    <source>
        <dbReference type="EMBL" id="MQN11872.1"/>
    </source>
</evidence>
<feature type="region of interest" description="Disordered" evidence="4">
    <location>
        <begin position="269"/>
        <end position="327"/>
    </location>
</feature>
<reference evidence="8" key="1">
    <citation type="submission" date="2019-09" db="EMBL/GenBank/DDBJ databases">
        <title>Distinct polysaccharide growth profiles of human intestinal Prevotella copri isolates.</title>
        <authorList>
            <person name="Fehlner-Peach H."/>
            <person name="Magnabosco C."/>
            <person name="Raghavan V."/>
            <person name="Scher J.U."/>
            <person name="Tett A."/>
            <person name="Cox L.M."/>
            <person name="Gottsegen C."/>
            <person name="Watters A."/>
            <person name="Wiltshire- Gordon J.D."/>
            <person name="Segata N."/>
            <person name="Bonneau R."/>
            <person name="Littman D.R."/>
        </authorList>
    </citation>
    <scope>NUCLEOTIDE SEQUENCE [LARGE SCALE GENOMIC DNA]</scope>
    <source>
        <strain evidence="8">iAQ1179</strain>
    </source>
</reference>
<dbReference type="InterPro" id="IPR002508">
    <property type="entry name" value="MurNAc-LAA_cat"/>
</dbReference>
<dbReference type="SMART" id="SM00646">
    <property type="entry name" value="Ami_3"/>
    <property type="match status" value="1"/>
</dbReference>
<dbReference type="GO" id="GO:0008745">
    <property type="term" value="F:N-acetylmuramoyl-L-alanine amidase activity"/>
    <property type="evidence" value="ECO:0007669"/>
    <property type="project" value="UniProtKB-EC"/>
</dbReference>
<evidence type="ECO:0000256" key="4">
    <source>
        <dbReference type="SAM" id="MobiDB-lite"/>
    </source>
</evidence>
<comment type="caution">
    <text evidence="7">The sequence shown here is derived from an EMBL/GenBank/DDBJ whole genome shotgun (WGS) entry which is preliminary data.</text>
</comment>
<comment type="catalytic activity">
    <reaction evidence="1">
        <text>Hydrolyzes the link between N-acetylmuramoyl residues and L-amino acid residues in certain cell-wall glycopeptides.</text>
        <dbReference type="EC" id="3.5.1.28"/>
    </reaction>
</comment>
<dbReference type="InterPro" id="IPR050695">
    <property type="entry name" value="N-acetylmuramoyl_amidase_3"/>
</dbReference>
<evidence type="ECO:0000256" key="3">
    <source>
        <dbReference type="ARBA" id="ARBA00022801"/>
    </source>
</evidence>
<evidence type="ECO:0000256" key="2">
    <source>
        <dbReference type="ARBA" id="ARBA00011901"/>
    </source>
</evidence>
<organism evidence="7 8">
    <name type="scientific">Segatella copri</name>
    <dbReference type="NCBI Taxonomy" id="165179"/>
    <lineage>
        <taxon>Bacteria</taxon>
        <taxon>Pseudomonadati</taxon>
        <taxon>Bacteroidota</taxon>
        <taxon>Bacteroidia</taxon>
        <taxon>Bacteroidales</taxon>
        <taxon>Prevotellaceae</taxon>
        <taxon>Segatella</taxon>
    </lineage>
</organism>
<feature type="compositionally biased region" description="Basic and acidic residues" evidence="4">
    <location>
        <begin position="293"/>
        <end position="327"/>
    </location>
</feature>
<dbReference type="EC" id="3.5.1.28" evidence="2"/>
<dbReference type="AlphaFoldDB" id="A0AA90UEK6"/>
<dbReference type="Gene3D" id="3.40.630.40">
    <property type="entry name" value="Zn-dependent exopeptidases"/>
    <property type="match status" value="1"/>
</dbReference>
<dbReference type="RefSeq" id="WP_153127946.1">
    <property type="nucleotide sequence ID" value="NZ_VZCW01000068.1"/>
</dbReference>
<dbReference type="FunFam" id="3.40.630.40:FF:000005">
    <property type="entry name" value="N-acetylmuramoyl-L-alanine amidase (AmiA)"/>
    <property type="match status" value="1"/>
</dbReference>
<dbReference type="SUPFAM" id="SSF53187">
    <property type="entry name" value="Zn-dependent exopeptidases"/>
    <property type="match status" value="1"/>
</dbReference>
<protein>
    <recommendedName>
        <fullName evidence="2">N-acetylmuramoyl-L-alanine amidase</fullName>
        <ecNumber evidence="2">3.5.1.28</ecNumber>
    </recommendedName>
</protein>
<dbReference type="PANTHER" id="PTHR30404:SF0">
    <property type="entry name" value="N-ACETYLMURAMOYL-L-ALANINE AMIDASE AMIC"/>
    <property type="match status" value="1"/>
</dbReference>
<keyword evidence="3" id="KW-0378">Hydrolase</keyword>
<feature type="chain" id="PRO_5041663768" description="N-acetylmuramoyl-L-alanine amidase" evidence="5">
    <location>
        <begin position="22"/>
        <end position="425"/>
    </location>
</feature>
<dbReference type="CDD" id="cd02696">
    <property type="entry name" value="MurNAc-LAA"/>
    <property type="match status" value="1"/>
</dbReference>
<dbReference type="Pfam" id="PF01520">
    <property type="entry name" value="Amidase_3"/>
    <property type="match status" value="1"/>
</dbReference>
<dbReference type="EMBL" id="VZCW01000068">
    <property type="protein sequence ID" value="MQN11872.1"/>
    <property type="molecule type" value="Genomic_DNA"/>
</dbReference>
<evidence type="ECO:0000256" key="1">
    <source>
        <dbReference type="ARBA" id="ARBA00001561"/>
    </source>
</evidence>
<dbReference type="PANTHER" id="PTHR30404">
    <property type="entry name" value="N-ACETYLMURAMOYL-L-ALANINE AMIDASE"/>
    <property type="match status" value="1"/>
</dbReference>
<gene>
    <name evidence="7" type="ORF">F7D95_03325</name>
</gene>
<feature type="signal peptide" evidence="5">
    <location>
        <begin position="1"/>
        <end position="21"/>
    </location>
</feature>
<evidence type="ECO:0000256" key="5">
    <source>
        <dbReference type="SAM" id="SignalP"/>
    </source>
</evidence>
<proteinExistence type="predicted"/>
<dbReference type="GO" id="GO:0030288">
    <property type="term" value="C:outer membrane-bounded periplasmic space"/>
    <property type="evidence" value="ECO:0007669"/>
    <property type="project" value="TreeGrafter"/>
</dbReference>
<feature type="domain" description="MurNAc-LAA" evidence="6">
    <location>
        <begin position="88"/>
        <end position="247"/>
    </location>
</feature>
<name>A0AA90UEK6_9BACT</name>
<evidence type="ECO:0000259" key="6">
    <source>
        <dbReference type="SMART" id="SM00646"/>
    </source>
</evidence>
<keyword evidence="5" id="KW-0732">Signal</keyword>
<dbReference type="Proteomes" id="UP000442105">
    <property type="component" value="Unassembled WGS sequence"/>
</dbReference>
<evidence type="ECO:0000313" key="8">
    <source>
        <dbReference type="Proteomes" id="UP000442105"/>
    </source>
</evidence>